<reference evidence="2 3" key="1">
    <citation type="journal article" date="2018" name="Nat. Ecol. Evol.">
        <title>Pezizomycetes genomes reveal the molecular basis of ectomycorrhizal truffle lifestyle.</title>
        <authorList>
            <person name="Murat C."/>
            <person name="Payen T."/>
            <person name="Noel B."/>
            <person name="Kuo A."/>
            <person name="Morin E."/>
            <person name="Chen J."/>
            <person name="Kohler A."/>
            <person name="Krizsan K."/>
            <person name="Balestrini R."/>
            <person name="Da Silva C."/>
            <person name="Montanini B."/>
            <person name="Hainaut M."/>
            <person name="Levati E."/>
            <person name="Barry K.W."/>
            <person name="Belfiori B."/>
            <person name="Cichocki N."/>
            <person name="Clum A."/>
            <person name="Dockter R.B."/>
            <person name="Fauchery L."/>
            <person name="Guy J."/>
            <person name="Iotti M."/>
            <person name="Le Tacon F."/>
            <person name="Lindquist E.A."/>
            <person name="Lipzen A."/>
            <person name="Malagnac F."/>
            <person name="Mello A."/>
            <person name="Molinier V."/>
            <person name="Miyauchi S."/>
            <person name="Poulain J."/>
            <person name="Riccioni C."/>
            <person name="Rubini A."/>
            <person name="Sitrit Y."/>
            <person name="Splivallo R."/>
            <person name="Traeger S."/>
            <person name="Wang M."/>
            <person name="Zifcakova L."/>
            <person name="Wipf D."/>
            <person name="Zambonelli A."/>
            <person name="Paolocci F."/>
            <person name="Nowrousian M."/>
            <person name="Ottonello S."/>
            <person name="Baldrian P."/>
            <person name="Spatafora J.W."/>
            <person name="Henrissat B."/>
            <person name="Nagy L.G."/>
            <person name="Aury J.M."/>
            <person name="Wincker P."/>
            <person name="Grigoriev I.V."/>
            <person name="Bonfante P."/>
            <person name="Martin F.M."/>
        </authorList>
    </citation>
    <scope>NUCLEOTIDE SEQUENCE [LARGE SCALE GENOMIC DNA]</scope>
    <source>
        <strain evidence="2 3">RN42</strain>
    </source>
</reference>
<accession>A0A3N4HV35</accession>
<gene>
    <name evidence="2" type="ORF">BJ508DRAFT_331752</name>
</gene>
<evidence type="ECO:0000313" key="2">
    <source>
        <dbReference type="EMBL" id="RPA75841.1"/>
    </source>
</evidence>
<organism evidence="2 3">
    <name type="scientific">Ascobolus immersus RN42</name>
    <dbReference type="NCBI Taxonomy" id="1160509"/>
    <lineage>
        <taxon>Eukaryota</taxon>
        <taxon>Fungi</taxon>
        <taxon>Dikarya</taxon>
        <taxon>Ascomycota</taxon>
        <taxon>Pezizomycotina</taxon>
        <taxon>Pezizomycetes</taxon>
        <taxon>Pezizales</taxon>
        <taxon>Ascobolaceae</taxon>
        <taxon>Ascobolus</taxon>
    </lineage>
</organism>
<dbReference type="EMBL" id="ML119756">
    <property type="protein sequence ID" value="RPA75841.1"/>
    <property type="molecule type" value="Genomic_DNA"/>
</dbReference>
<evidence type="ECO:0000256" key="1">
    <source>
        <dbReference type="SAM" id="MobiDB-lite"/>
    </source>
</evidence>
<proteinExistence type="predicted"/>
<feature type="compositionally biased region" description="Polar residues" evidence="1">
    <location>
        <begin position="32"/>
        <end position="58"/>
    </location>
</feature>
<dbReference type="Proteomes" id="UP000275078">
    <property type="component" value="Unassembled WGS sequence"/>
</dbReference>
<dbReference type="AlphaFoldDB" id="A0A3N4HV35"/>
<feature type="region of interest" description="Disordered" evidence="1">
    <location>
        <begin position="213"/>
        <end position="253"/>
    </location>
</feature>
<name>A0A3N4HV35_ASCIM</name>
<evidence type="ECO:0000313" key="3">
    <source>
        <dbReference type="Proteomes" id="UP000275078"/>
    </source>
</evidence>
<protein>
    <submittedName>
        <fullName evidence="2">Uncharacterized protein</fullName>
    </submittedName>
</protein>
<sequence length="546" mass="59761">METAIDISVKQDAVSTESLSAASLHDGIAARLQTTNGGSKTTTASDRSKGSTVISHSNAKGDPGSKVGATDGAAGGLARKEATSSHIQTQSTTFDSACNPVNATTAQVDGPLPVAIIGRLHPSASILQVENGQSQPTNGPHVEHQPEIYETNVQGYQSQDSEGTTIGKKPIQSQHLLLRTKRFHDASSYATKGSGEDYQDAQVEPLARKTTVAFPSTSLNAKPEASQPAPRKAVEEHTPALMRSSETSYSTVGHGPYSAKVTEAYRRIRTLSKRQLGLDKVYNFSSQNLFELEGYLKQNRLKARYAYYSVSCLLVIYRNPSTVEAEMIDYLCICILERLQDSCLIFHLGFDEPITFASPDSSVSSSGDTPPFHKFIPALQLKRRVNNGPNESVIAFEYLCDGQTRTSFKGKLQQYFAGTKRNGMKLAIGIMMESTSPRMEIIACYQALRRGKSGKVRKGIMLHGQIIVGKDGVARKGSFKIPLSMFGEPYLEVDKESFARDLYLENAASLNYSPGYIRISFRHIAEKAKQLHAIHLEKESNNRHTE</sequence>
<feature type="region of interest" description="Disordered" evidence="1">
    <location>
        <begin position="32"/>
        <end position="91"/>
    </location>
</feature>
<keyword evidence="3" id="KW-1185">Reference proteome</keyword>